<feature type="transmembrane region" description="Helical" evidence="4">
    <location>
        <begin position="50"/>
        <end position="73"/>
    </location>
</feature>
<dbReference type="PROSITE" id="PS50007">
    <property type="entry name" value="PIPLC_X_DOMAIN"/>
    <property type="match status" value="1"/>
</dbReference>
<organism evidence="5 6">
    <name type="scientific">Noviluteimonas lactosilytica</name>
    <dbReference type="NCBI Taxonomy" id="2888523"/>
    <lineage>
        <taxon>Bacteria</taxon>
        <taxon>Pseudomonadati</taxon>
        <taxon>Pseudomonadota</taxon>
        <taxon>Gammaproteobacteria</taxon>
        <taxon>Lysobacterales</taxon>
        <taxon>Lysobacteraceae</taxon>
        <taxon>Noviluteimonas</taxon>
    </lineage>
</organism>
<reference evidence="5" key="1">
    <citation type="submission" date="2021-10" db="EMBL/GenBank/DDBJ databases">
        <authorList>
            <person name="Lyu M."/>
            <person name="Wang X."/>
            <person name="Meng X."/>
            <person name="Xu K."/>
        </authorList>
    </citation>
    <scope>NUCLEOTIDE SEQUENCE</scope>
    <source>
        <strain evidence="5">A6</strain>
    </source>
</reference>
<feature type="transmembrane region" description="Helical" evidence="4">
    <location>
        <begin position="20"/>
        <end position="38"/>
    </location>
</feature>
<dbReference type="InterPro" id="IPR011990">
    <property type="entry name" value="TPR-like_helical_dom_sf"/>
</dbReference>
<keyword evidence="6" id="KW-1185">Reference proteome</keyword>
<keyword evidence="1" id="KW-0677">Repeat</keyword>
<keyword evidence="4" id="KW-0812">Transmembrane</keyword>
<dbReference type="PROSITE" id="PS50005">
    <property type="entry name" value="TPR"/>
    <property type="match status" value="1"/>
</dbReference>
<keyword evidence="2 3" id="KW-0802">TPR repeat</keyword>
<name>A0ABS8JF08_9GAMM</name>
<dbReference type="SUPFAM" id="SSF48452">
    <property type="entry name" value="TPR-like"/>
    <property type="match status" value="1"/>
</dbReference>
<comment type="caution">
    <text evidence="5">The sequence shown here is derived from an EMBL/GenBank/DDBJ whole genome shotgun (WGS) entry which is preliminary data.</text>
</comment>
<dbReference type="NCBIfam" id="NF047558">
    <property type="entry name" value="TPR_END_plus"/>
    <property type="match status" value="1"/>
</dbReference>
<sequence>MPDLAARIRNTFGEFRRRRVFRVAAVYLLVGWLLIQVADATFEPMGFPAWAPRLLIVILALGFVLTCALAWIYDIQPHGIERTPALTDAANAPNASNAQRDASNPGRRATDVASQAGIAVPVTAAPVVAPPPDASVAILPFSDLSEAHDQDYFCDGLAEEILNALSKVRGLHVASRTASFRFRDGSATPADIGRQLQVAAIMEGSVRKSGDRVRVTAQLVNASNGYHLWSENFDRNLEDIFAIQEEIARNVVTAVRPTLQAPVAFDLQKKAPHDMRAYEFYLRGRQLEGRTTELSWKQAPLMFRRAIEIDPEYAQAWAGLADSLCELLMWRMEVAQGGALDEAKAAAHRALELDPNLAEAHVAKAHALSMAHDHDGATESYERALALDPELYVGNYYYARECWTQGRYARAVDLFEAAHRAQPDEFQAIALSVGAAHAAGDDERAKRLAMEALASASHQAEVDPENARAHYLAAGLMRHLGVGDHGLSSIERALKMRPDDFDVLYNAACYFSLSNNADRALDLLDEAVDKGQGFLDWIEHDSDFENVQHLPRFKAIIEKLRQS</sequence>
<evidence type="ECO:0000256" key="3">
    <source>
        <dbReference type="PROSITE-ProRule" id="PRU00339"/>
    </source>
</evidence>
<dbReference type="SMART" id="SM00028">
    <property type="entry name" value="TPR"/>
    <property type="match status" value="5"/>
</dbReference>
<dbReference type="PANTHER" id="PTHR44227:SF3">
    <property type="entry name" value="PROTEIN O-MANNOSYL-TRANSFERASE TMTC4"/>
    <property type="match status" value="1"/>
</dbReference>
<dbReference type="InterPro" id="IPR052346">
    <property type="entry name" value="O-mannosyl-transferase_TMTC"/>
</dbReference>
<feature type="repeat" description="TPR" evidence="3">
    <location>
        <begin position="358"/>
        <end position="391"/>
    </location>
</feature>
<evidence type="ECO:0000313" key="6">
    <source>
        <dbReference type="Proteomes" id="UP001165293"/>
    </source>
</evidence>
<keyword evidence="4" id="KW-0472">Membrane</keyword>
<evidence type="ECO:0008006" key="7">
    <source>
        <dbReference type="Google" id="ProtNLM"/>
    </source>
</evidence>
<evidence type="ECO:0000256" key="1">
    <source>
        <dbReference type="ARBA" id="ARBA00022737"/>
    </source>
</evidence>
<dbReference type="EMBL" id="JAJGAK010000001">
    <property type="protein sequence ID" value="MCC8362176.1"/>
    <property type="molecule type" value="Genomic_DNA"/>
</dbReference>
<dbReference type="Gene3D" id="1.25.40.10">
    <property type="entry name" value="Tetratricopeptide repeat domain"/>
    <property type="match status" value="1"/>
</dbReference>
<dbReference type="InterPro" id="IPR019734">
    <property type="entry name" value="TPR_rpt"/>
</dbReference>
<evidence type="ECO:0000256" key="4">
    <source>
        <dbReference type="SAM" id="Phobius"/>
    </source>
</evidence>
<dbReference type="Gene3D" id="3.40.50.10610">
    <property type="entry name" value="ABC-type transport auxiliary lipoprotein component"/>
    <property type="match status" value="1"/>
</dbReference>
<accession>A0ABS8JF08</accession>
<keyword evidence="4" id="KW-1133">Transmembrane helix</keyword>
<gene>
    <name evidence="5" type="ORF">LK996_03695</name>
</gene>
<evidence type="ECO:0000313" key="5">
    <source>
        <dbReference type="EMBL" id="MCC8362176.1"/>
    </source>
</evidence>
<dbReference type="PANTHER" id="PTHR44227">
    <property type="match status" value="1"/>
</dbReference>
<proteinExistence type="predicted"/>
<evidence type="ECO:0000256" key="2">
    <source>
        <dbReference type="ARBA" id="ARBA00022803"/>
    </source>
</evidence>
<dbReference type="RefSeq" id="WP_230525800.1">
    <property type="nucleotide sequence ID" value="NZ_JAJGAK010000001.1"/>
</dbReference>
<protein>
    <recommendedName>
        <fullName evidence="7">Tetratricopeptide repeat protein</fullName>
    </recommendedName>
</protein>
<dbReference type="Proteomes" id="UP001165293">
    <property type="component" value="Unassembled WGS sequence"/>
</dbReference>